<name>A0ACC2LRX0_PERAE</name>
<reference evidence="1 2" key="1">
    <citation type="journal article" date="2022" name="Hortic Res">
        <title>A haplotype resolved chromosomal level avocado genome allows analysis of novel avocado genes.</title>
        <authorList>
            <person name="Nath O."/>
            <person name="Fletcher S.J."/>
            <person name="Hayward A."/>
            <person name="Shaw L.M."/>
            <person name="Masouleh A.K."/>
            <person name="Furtado A."/>
            <person name="Henry R.J."/>
            <person name="Mitter N."/>
        </authorList>
    </citation>
    <scope>NUCLEOTIDE SEQUENCE [LARGE SCALE GENOMIC DNA]</scope>
    <source>
        <strain evidence="2">cv. Hass</strain>
    </source>
</reference>
<evidence type="ECO:0000313" key="1">
    <source>
        <dbReference type="EMBL" id="KAJ8635928.1"/>
    </source>
</evidence>
<dbReference type="EMBL" id="CM056811">
    <property type="protein sequence ID" value="KAJ8635928.1"/>
    <property type="molecule type" value="Genomic_DNA"/>
</dbReference>
<evidence type="ECO:0000313" key="2">
    <source>
        <dbReference type="Proteomes" id="UP001234297"/>
    </source>
</evidence>
<gene>
    <name evidence="1" type="ORF">MRB53_010195</name>
</gene>
<proteinExistence type="predicted"/>
<keyword evidence="2" id="KW-1185">Reference proteome</keyword>
<organism evidence="1 2">
    <name type="scientific">Persea americana</name>
    <name type="common">Avocado</name>
    <dbReference type="NCBI Taxonomy" id="3435"/>
    <lineage>
        <taxon>Eukaryota</taxon>
        <taxon>Viridiplantae</taxon>
        <taxon>Streptophyta</taxon>
        <taxon>Embryophyta</taxon>
        <taxon>Tracheophyta</taxon>
        <taxon>Spermatophyta</taxon>
        <taxon>Magnoliopsida</taxon>
        <taxon>Magnoliidae</taxon>
        <taxon>Laurales</taxon>
        <taxon>Lauraceae</taxon>
        <taxon>Persea</taxon>
    </lineage>
</organism>
<accession>A0ACC2LRX0</accession>
<sequence length="106" mass="12288">MRITASSFTDPPTVTNELPEARVLVLNDIEALARRSFPHNSSKHIWKRNVPQNIIKCVCRPRIVKRIAHQETNCYAPKRPRVIQPVFLSKYRLSIALDTVVTRKRD</sequence>
<protein>
    <submittedName>
        <fullName evidence="1">Uncharacterized protein</fullName>
    </submittedName>
</protein>
<comment type="caution">
    <text evidence="1">The sequence shown here is derived from an EMBL/GenBank/DDBJ whole genome shotgun (WGS) entry which is preliminary data.</text>
</comment>
<dbReference type="Proteomes" id="UP001234297">
    <property type="component" value="Chromosome 3"/>
</dbReference>